<dbReference type="eggNOG" id="KOG2287">
    <property type="taxonomic scope" value="Eukaryota"/>
</dbReference>
<evidence type="ECO:0000313" key="16">
    <source>
        <dbReference type="Proteomes" id="UP000005226"/>
    </source>
</evidence>
<dbReference type="AlphaFoldDB" id="H2TJ81"/>
<keyword evidence="11 13" id="KW-0472">Membrane</keyword>
<name>H2TJ81_TAKRU</name>
<evidence type="ECO:0000256" key="4">
    <source>
        <dbReference type="ARBA" id="ARBA00022676"/>
    </source>
</evidence>
<comment type="pathway">
    <text evidence="2">Protein modification; protein glycosylation.</text>
</comment>
<protein>
    <recommendedName>
        <fullName evidence="13">Hexosyltransferase</fullName>
        <ecNumber evidence="13">2.4.1.-</ecNumber>
    </recommendedName>
</protein>
<dbReference type="Proteomes" id="UP000005226">
    <property type="component" value="Chromosome 11"/>
</dbReference>
<evidence type="ECO:0000256" key="12">
    <source>
        <dbReference type="ARBA" id="ARBA00023180"/>
    </source>
</evidence>
<evidence type="ECO:0000256" key="8">
    <source>
        <dbReference type="ARBA" id="ARBA00022989"/>
    </source>
</evidence>
<keyword evidence="7 13" id="KW-0735">Signal-anchor</keyword>
<evidence type="ECO:0000256" key="11">
    <source>
        <dbReference type="ARBA" id="ARBA00023136"/>
    </source>
</evidence>
<keyword evidence="8 13" id="KW-1133">Transmembrane helix</keyword>
<keyword evidence="12" id="KW-0325">Glycoprotein</keyword>
<feature type="chain" id="PRO_5017209171" description="Hexosyltransferase" evidence="14">
    <location>
        <begin position="20"/>
        <end position="473"/>
    </location>
</feature>
<evidence type="ECO:0000256" key="7">
    <source>
        <dbReference type="ARBA" id="ARBA00022968"/>
    </source>
</evidence>
<dbReference type="EC" id="2.4.1.-" evidence="13"/>
<dbReference type="OMA" id="CPHASFI"/>
<evidence type="ECO:0000256" key="5">
    <source>
        <dbReference type="ARBA" id="ARBA00022679"/>
    </source>
</evidence>
<dbReference type="Gene3D" id="3.90.550.50">
    <property type="match status" value="1"/>
</dbReference>
<dbReference type="FunFam" id="3.90.550.50:FF:000001">
    <property type="entry name" value="Hexosyltransferase"/>
    <property type="match status" value="1"/>
</dbReference>
<evidence type="ECO:0000256" key="2">
    <source>
        <dbReference type="ARBA" id="ARBA00004922"/>
    </source>
</evidence>
<dbReference type="PANTHER" id="PTHR11214">
    <property type="entry name" value="BETA-1,3-N-ACETYLGLUCOSAMINYLTRANSFERASE"/>
    <property type="match status" value="1"/>
</dbReference>
<keyword evidence="5" id="KW-0808">Transferase</keyword>
<dbReference type="InterPro" id="IPR002659">
    <property type="entry name" value="Glyco_trans_31"/>
</dbReference>
<reference evidence="15" key="2">
    <citation type="submission" date="2025-08" db="UniProtKB">
        <authorList>
            <consortium name="Ensembl"/>
        </authorList>
    </citation>
    <scope>IDENTIFICATION</scope>
</reference>
<reference evidence="15" key="3">
    <citation type="submission" date="2025-09" db="UniProtKB">
        <authorList>
            <consortium name="Ensembl"/>
        </authorList>
    </citation>
    <scope>IDENTIFICATION</scope>
</reference>
<organism evidence="15 16">
    <name type="scientific">Takifugu rubripes</name>
    <name type="common">Japanese pufferfish</name>
    <name type="synonym">Fugu rubripes</name>
    <dbReference type="NCBI Taxonomy" id="31033"/>
    <lineage>
        <taxon>Eukaryota</taxon>
        <taxon>Metazoa</taxon>
        <taxon>Chordata</taxon>
        <taxon>Craniata</taxon>
        <taxon>Vertebrata</taxon>
        <taxon>Euteleostomi</taxon>
        <taxon>Actinopterygii</taxon>
        <taxon>Neopterygii</taxon>
        <taxon>Teleostei</taxon>
        <taxon>Neoteleostei</taxon>
        <taxon>Acanthomorphata</taxon>
        <taxon>Eupercaria</taxon>
        <taxon>Tetraodontiformes</taxon>
        <taxon>Tetradontoidea</taxon>
        <taxon>Tetraodontidae</taxon>
        <taxon>Takifugu</taxon>
    </lineage>
</organism>
<evidence type="ECO:0000256" key="14">
    <source>
        <dbReference type="SAM" id="SignalP"/>
    </source>
</evidence>
<evidence type="ECO:0000256" key="9">
    <source>
        <dbReference type="ARBA" id="ARBA00023034"/>
    </source>
</evidence>
<proteinExistence type="inferred from homology"/>
<evidence type="ECO:0000256" key="6">
    <source>
        <dbReference type="ARBA" id="ARBA00022692"/>
    </source>
</evidence>
<comment type="subcellular location">
    <subcellularLocation>
        <location evidence="1 13">Golgi apparatus membrane</location>
        <topology evidence="1 13">Single-pass type II membrane protein</topology>
    </subcellularLocation>
</comment>
<dbReference type="GO" id="GO:0006629">
    <property type="term" value="P:lipid metabolic process"/>
    <property type="evidence" value="ECO:0007669"/>
    <property type="project" value="UniProtKB-KW"/>
</dbReference>
<dbReference type="Pfam" id="PF01762">
    <property type="entry name" value="Galactosyl_T"/>
    <property type="match status" value="1"/>
</dbReference>
<dbReference type="PANTHER" id="PTHR11214:SF87">
    <property type="entry name" value="UDP-GLCNAC:BETAGAL BETA-1,3-N-ACETYLGLUCOSAMINYLTRANSFERASE 8"/>
    <property type="match status" value="1"/>
</dbReference>
<keyword evidence="4 13" id="KW-0328">Glycosyltransferase</keyword>
<keyword evidence="10" id="KW-0443">Lipid metabolism</keyword>
<dbReference type="GeneTree" id="ENSGT00940000161895"/>
<dbReference type="InParanoid" id="H2TJ81"/>
<dbReference type="GO" id="GO:0016262">
    <property type="term" value="F:protein N-acetylglucosaminyltransferase activity"/>
    <property type="evidence" value="ECO:0007669"/>
    <property type="project" value="TreeGrafter"/>
</dbReference>
<keyword evidence="6 13" id="KW-0812">Transmembrane</keyword>
<dbReference type="GO" id="GO:0030311">
    <property type="term" value="P:poly-N-acetyllactosamine biosynthetic process"/>
    <property type="evidence" value="ECO:0007669"/>
    <property type="project" value="TreeGrafter"/>
</dbReference>
<keyword evidence="16" id="KW-1185">Reference proteome</keyword>
<dbReference type="HOGENOM" id="CLU_036849_5_0_1"/>
<keyword evidence="14" id="KW-0732">Signal</keyword>
<feature type="signal peptide" evidence="14">
    <location>
        <begin position="1"/>
        <end position="19"/>
    </location>
</feature>
<feature type="transmembrane region" description="Helical" evidence="13">
    <location>
        <begin position="65"/>
        <end position="84"/>
    </location>
</feature>
<evidence type="ECO:0000256" key="10">
    <source>
        <dbReference type="ARBA" id="ARBA00023098"/>
    </source>
</evidence>
<evidence type="ECO:0000313" key="15">
    <source>
        <dbReference type="Ensembl" id="ENSTRUP00000024735.2"/>
    </source>
</evidence>
<comment type="similarity">
    <text evidence="3 13">Belongs to the glycosyltransferase 31 family.</text>
</comment>
<evidence type="ECO:0000256" key="1">
    <source>
        <dbReference type="ARBA" id="ARBA00004323"/>
    </source>
</evidence>
<dbReference type="GO" id="GO:0006493">
    <property type="term" value="P:protein O-linked glycosylation"/>
    <property type="evidence" value="ECO:0007669"/>
    <property type="project" value="TreeGrafter"/>
</dbReference>
<dbReference type="Ensembl" id="ENSTRUT00000024836.3">
    <property type="protein sequence ID" value="ENSTRUP00000024735.2"/>
    <property type="gene ID" value="ENSTRUG00000009846.3"/>
</dbReference>
<reference evidence="15 16" key="1">
    <citation type="journal article" date="2011" name="Genome Biol. Evol.">
        <title>Integration of the genetic map and genome assembly of fugu facilitates insights into distinct features of genome evolution in teleosts and mammals.</title>
        <authorList>
            <person name="Kai W."/>
            <person name="Kikuchi K."/>
            <person name="Tohari S."/>
            <person name="Chew A.K."/>
            <person name="Tay A."/>
            <person name="Fujiwara A."/>
            <person name="Hosoya S."/>
            <person name="Suetake H."/>
            <person name="Naruse K."/>
            <person name="Brenner S."/>
            <person name="Suzuki Y."/>
            <person name="Venkatesh B."/>
        </authorList>
    </citation>
    <scope>NUCLEOTIDE SEQUENCE [LARGE SCALE GENOMIC DNA]</scope>
</reference>
<keyword evidence="9 13" id="KW-0333">Golgi apparatus</keyword>
<evidence type="ECO:0000256" key="3">
    <source>
        <dbReference type="ARBA" id="ARBA00008661"/>
    </source>
</evidence>
<sequence>MMAFQHVLKLIVTIHYCFADAGSGLCSFLCSDLLCHALKSPAEYKTVHQSSFFQTFTPMKPVKNITAVAFLVTVVFIFYSTLYLERTHKGKLDVQQFRRLWIQEGDVKTSTPAMAAVSITPSLSIYNKLRQAIPQNGAYWNRLLYSTIKQVENGKNPLSRDSDWSRCRESNQELLKTNIHDILSYSSMLQDFLQIMNCRSPPLLINQPNKCTSGREAENQTLLLFGIKSVPGNFEQRQAVRKTWGQEGLFQKGLRVHTLFLLGQSSQGDLDPLLSFESQYFGDLLLWDIQESLLNLTHKLNAFFEWTLNHCPQVSFIFSGDDDVFVNSPALFTFLESLEPSKASHLYVGQVLKASVPFRDSKNKYYVPLSFYDGSYPPYVGGGGFVISGKLLRPLASVSRIIPLFPMDDVYTGMCLQAVGVSPVENSGFKTFDIKEEDRENLCVYKNLILIHQRSPQQIKKLWNGIHNPLLTC</sequence>
<accession>H2TJ81</accession>
<evidence type="ECO:0000256" key="13">
    <source>
        <dbReference type="RuleBase" id="RU363063"/>
    </source>
</evidence>
<gene>
    <name evidence="15" type="primary">b3gnt2l</name>
</gene>
<dbReference type="GO" id="GO:0000139">
    <property type="term" value="C:Golgi membrane"/>
    <property type="evidence" value="ECO:0007669"/>
    <property type="project" value="UniProtKB-SubCell"/>
</dbReference>